<evidence type="ECO:0000259" key="15">
    <source>
        <dbReference type="PROSITE" id="PS50805"/>
    </source>
</evidence>
<keyword evidence="3" id="KW-0479">Metal-binding</keyword>
<feature type="domain" description="C2H2-type" evidence="13">
    <location>
        <begin position="537"/>
        <end position="564"/>
    </location>
</feature>
<feature type="domain" description="C2H2-type" evidence="13">
    <location>
        <begin position="621"/>
        <end position="648"/>
    </location>
</feature>
<organism evidence="16 17">
    <name type="scientific">Eublepharis macularius</name>
    <name type="common">Leopard gecko</name>
    <name type="synonym">Cyrtodactylus macularius</name>
    <dbReference type="NCBI Taxonomy" id="481883"/>
    <lineage>
        <taxon>Eukaryota</taxon>
        <taxon>Metazoa</taxon>
        <taxon>Chordata</taxon>
        <taxon>Craniata</taxon>
        <taxon>Vertebrata</taxon>
        <taxon>Euteleostomi</taxon>
        <taxon>Lepidosauria</taxon>
        <taxon>Squamata</taxon>
        <taxon>Bifurcata</taxon>
        <taxon>Gekkota</taxon>
        <taxon>Eublepharidae</taxon>
        <taxon>Eublepharinae</taxon>
        <taxon>Eublepharis</taxon>
    </lineage>
</organism>
<keyword evidence="4" id="KW-0677">Repeat</keyword>
<feature type="domain" description="C2H2-type" evidence="13">
    <location>
        <begin position="481"/>
        <end position="508"/>
    </location>
</feature>
<evidence type="ECO:0000259" key="14">
    <source>
        <dbReference type="PROSITE" id="PS50804"/>
    </source>
</evidence>
<evidence type="ECO:0000313" key="17">
    <source>
        <dbReference type="RefSeq" id="XP_054831585.1"/>
    </source>
</evidence>
<sequence length="652" mass="74803">MEEDQVKTTDKVPNVIKEASLKELPRQTDSQKSEQQLEGGLLWEQAAQCQEFLKALDAHCLGWGNPQLIRRGPWEDTKVFLDSFEQVAQACQWPREEWAARLLPALSGEAQQAFSSLEARDKKDYGKVKAAILRREANRMETLRQHFRQFRYREVEDPRRIYGQLRELCHRWLRPERHSKEQILELLILEQFLAILPQEVQSKIRARDLEAGTPVVAGEFPMSPPEAKGWEWQVPLEELAVSPETKGVPQRQSYTEAQEKADGDLCLPGSRGMSTSHPSSVLPPENPDVAEDGLDEEPEHLNEMNMSLDNADWAMLNSSQGTLHWEVMQENSEDISSLGGFVIPKPEATSQMDQGEMVFVQDSEEGEAFPGSLSGDEDLSEIKEEYSPEENSESEEIYSMSLEISQGKASLIAEIHEQGCDSDGKKGWNESVKDVEGPNTMKDAVRHTRLNKFFHSKAGKWYHCKSGHVPNQMIPGGASLHECLVCGKRFQKKNYLAKHQRIHVRPKLFQCSECGESFNWREGFIRHRGTHTGEKPHECTQCGKYFSQRESLIRHEKIHTGKKPYECSECGKNFCRRDSLVRHQKIHTGEKPYECSECGKSFNQREVLIRHQRIHTGEKPYECQQCGESFTQRAILNRHEKIHLEERDFLII</sequence>
<feature type="domain" description="C2H2-type" evidence="13">
    <location>
        <begin position="593"/>
        <end position="620"/>
    </location>
</feature>
<dbReference type="FunFam" id="1.10.4020.10:FF:000001">
    <property type="entry name" value="zinc finger protein 263 isoform X1"/>
    <property type="match status" value="1"/>
</dbReference>
<name>A0AA97J5S5_EUBMA</name>
<feature type="domain" description="SCAN box" evidence="14">
    <location>
        <begin position="144"/>
        <end position="217"/>
    </location>
</feature>
<keyword evidence="8" id="KW-0238">DNA-binding</keyword>
<evidence type="ECO:0000259" key="13">
    <source>
        <dbReference type="PROSITE" id="PS50157"/>
    </source>
</evidence>
<keyword evidence="10" id="KW-0539">Nucleus</keyword>
<evidence type="ECO:0000256" key="4">
    <source>
        <dbReference type="ARBA" id="ARBA00022737"/>
    </source>
</evidence>
<dbReference type="CDD" id="cd07936">
    <property type="entry name" value="SCAN"/>
    <property type="match status" value="1"/>
</dbReference>
<dbReference type="Gene3D" id="1.10.4020.10">
    <property type="entry name" value="DNA breaking-rejoining enzymes"/>
    <property type="match status" value="1"/>
</dbReference>
<dbReference type="SUPFAM" id="SSF47353">
    <property type="entry name" value="Retrovirus capsid dimerization domain-like"/>
    <property type="match status" value="1"/>
</dbReference>
<dbReference type="FunFam" id="3.30.160.60:FF:001854">
    <property type="entry name" value="Zinc finger protein"/>
    <property type="match status" value="1"/>
</dbReference>
<protein>
    <submittedName>
        <fullName evidence="17">Zinc finger and SCAN domain-containing protein 30-like isoform X1</fullName>
    </submittedName>
</protein>
<dbReference type="InterPro" id="IPR001909">
    <property type="entry name" value="KRAB"/>
</dbReference>
<evidence type="ECO:0000256" key="11">
    <source>
        <dbReference type="PROSITE-ProRule" id="PRU00042"/>
    </source>
</evidence>
<dbReference type="GeneID" id="129327142"/>
<dbReference type="SUPFAM" id="SSF57667">
    <property type="entry name" value="beta-beta-alpha zinc fingers"/>
    <property type="match status" value="4"/>
</dbReference>
<dbReference type="RefSeq" id="XP_054831585.1">
    <property type="nucleotide sequence ID" value="XM_054975610.1"/>
</dbReference>
<dbReference type="InterPro" id="IPR036236">
    <property type="entry name" value="Znf_C2H2_sf"/>
</dbReference>
<dbReference type="GO" id="GO:0008270">
    <property type="term" value="F:zinc ion binding"/>
    <property type="evidence" value="ECO:0007669"/>
    <property type="project" value="UniProtKB-KW"/>
</dbReference>
<reference evidence="17" key="1">
    <citation type="submission" date="2025-08" db="UniProtKB">
        <authorList>
            <consortium name="RefSeq"/>
        </authorList>
    </citation>
    <scope>IDENTIFICATION</scope>
    <source>
        <tissue evidence="17">Blood</tissue>
    </source>
</reference>
<dbReference type="FunFam" id="3.30.160.60:FF:000446">
    <property type="entry name" value="Zinc finger protein"/>
    <property type="match status" value="1"/>
</dbReference>
<accession>A0AA97J5S5</accession>
<dbReference type="GO" id="GO:0005634">
    <property type="term" value="C:nucleus"/>
    <property type="evidence" value="ECO:0007669"/>
    <property type="project" value="UniProtKB-SubCell"/>
</dbReference>
<dbReference type="PANTHER" id="PTHR23226">
    <property type="entry name" value="ZINC FINGER AND SCAN DOMAIN-CONTAINING"/>
    <property type="match status" value="1"/>
</dbReference>
<evidence type="ECO:0000256" key="6">
    <source>
        <dbReference type="ARBA" id="ARBA00022833"/>
    </source>
</evidence>
<evidence type="ECO:0000256" key="9">
    <source>
        <dbReference type="ARBA" id="ARBA00023163"/>
    </source>
</evidence>
<dbReference type="InterPro" id="IPR036051">
    <property type="entry name" value="KRAB_dom_sf"/>
</dbReference>
<dbReference type="PROSITE" id="PS50805">
    <property type="entry name" value="KRAB"/>
    <property type="match status" value="1"/>
</dbReference>
<dbReference type="InterPro" id="IPR003309">
    <property type="entry name" value="SCAN_dom"/>
</dbReference>
<dbReference type="KEGG" id="emc:129327142"/>
<dbReference type="Pfam" id="PF00096">
    <property type="entry name" value="zf-C2H2"/>
    <property type="match status" value="3"/>
</dbReference>
<dbReference type="SMART" id="SM00349">
    <property type="entry name" value="KRAB"/>
    <property type="match status" value="1"/>
</dbReference>
<feature type="domain" description="KRAB" evidence="15">
    <location>
        <begin position="299"/>
        <end position="371"/>
    </location>
</feature>
<gene>
    <name evidence="17" type="primary">LOC129327142</name>
</gene>
<dbReference type="Proteomes" id="UP001190640">
    <property type="component" value="Chromosome 4"/>
</dbReference>
<evidence type="ECO:0000256" key="2">
    <source>
        <dbReference type="ARBA" id="ARBA00004123"/>
    </source>
</evidence>
<dbReference type="PROSITE" id="PS50157">
    <property type="entry name" value="ZINC_FINGER_C2H2_2"/>
    <property type="match status" value="6"/>
</dbReference>
<feature type="region of interest" description="Disordered" evidence="12">
    <location>
        <begin position="242"/>
        <end position="291"/>
    </location>
</feature>
<evidence type="ECO:0000256" key="7">
    <source>
        <dbReference type="ARBA" id="ARBA00023015"/>
    </source>
</evidence>
<evidence type="ECO:0000256" key="10">
    <source>
        <dbReference type="ARBA" id="ARBA00023242"/>
    </source>
</evidence>
<dbReference type="GO" id="GO:0000981">
    <property type="term" value="F:DNA-binding transcription factor activity, RNA polymerase II-specific"/>
    <property type="evidence" value="ECO:0007669"/>
    <property type="project" value="TreeGrafter"/>
</dbReference>
<dbReference type="SMART" id="SM00431">
    <property type="entry name" value="SCAN"/>
    <property type="match status" value="1"/>
</dbReference>
<dbReference type="InterPro" id="IPR038269">
    <property type="entry name" value="SCAN_sf"/>
</dbReference>
<proteinExistence type="predicted"/>
<keyword evidence="9" id="KW-0804">Transcription</keyword>
<evidence type="ECO:0000256" key="12">
    <source>
        <dbReference type="SAM" id="MobiDB-lite"/>
    </source>
</evidence>
<feature type="domain" description="C2H2-type" evidence="13">
    <location>
        <begin position="565"/>
        <end position="592"/>
    </location>
</feature>
<dbReference type="PANTHER" id="PTHR23226:SF377">
    <property type="entry name" value="ZINC FINGER AND SCAN DOMAIN-CONTAINING PROTEIN 20"/>
    <property type="match status" value="1"/>
</dbReference>
<keyword evidence="16" id="KW-1185">Reference proteome</keyword>
<evidence type="ECO:0000256" key="1">
    <source>
        <dbReference type="ARBA" id="ARBA00003767"/>
    </source>
</evidence>
<evidence type="ECO:0000256" key="5">
    <source>
        <dbReference type="ARBA" id="ARBA00022771"/>
    </source>
</evidence>
<dbReference type="Pfam" id="PF13465">
    <property type="entry name" value="zf-H2C2_2"/>
    <property type="match status" value="1"/>
</dbReference>
<dbReference type="Gene3D" id="6.10.140.140">
    <property type="match status" value="1"/>
</dbReference>
<dbReference type="Pfam" id="PF02023">
    <property type="entry name" value="SCAN"/>
    <property type="match status" value="1"/>
</dbReference>
<dbReference type="Gene3D" id="3.30.160.60">
    <property type="entry name" value="Classic Zinc Finger"/>
    <property type="match status" value="6"/>
</dbReference>
<dbReference type="AlphaFoldDB" id="A0AA97J5S5"/>
<keyword evidence="7" id="KW-0805">Transcription regulation</keyword>
<dbReference type="SMART" id="SM00355">
    <property type="entry name" value="ZnF_C2H2"/>
    <property type="match status" value="6"/>
</dbReference>
<comment type="function">
    <text evidence="1">May be involved in transcriptional regulation.</text>
</comment>
<evidence type="ECO:0000313" key="16">
    <source>
        <dbReference type="Proteomes" id="UP001190640"/>
    </source>
</evidence>
<dbReference type="FunFam" id="3.30.160.60:FF:000478">
    <property type="entry name" value="Zinc finger protein 133"/>
    <property type="match status" value="1"/>
</dbReference>
<keyword evidence="5 11" id="KW-0863">Zinc-finger</keyword>
<dbReference type="GO" id="GO:0000978">
    <property type="term" value="F:RNA polymerase II cis-regulatory region sequence-specific DNA binding"/>
    <property type="evidence" value="ECO:0007669"/>
    <property type="project" value="TreeGrafter"/>
</dbReference>
<evidence type="ECO:0000256" key="3">
    <source>
        <dbReference type="ARBA" id="ARBA00022723"/>
    </source>
</evidence>
<dbReference type="PROSITE" id="PS50804">
    <property type="entry name" value="SCAN_BOX"/>
    <property type="match status" value="1"/>
</dbReference>
<comment type="subcellular location">
    <subcellularLocation>
        <location evidence="2">Nucleus</location>
    </subcellularLocation>
</comment>
<dbReference type="FunFam" id="3.30.160.60:FF:000038">
    <property type="entry name" value="Zinc finger protein 624"/>
    <property type="match status" value="1"/>
</dbReference>
<evidence type="ECO:0000256" key="8">
    <source>
        <dbReference type="ARBA" id="ARBA00023125"/>
    </source>
</evidence>
<dbReference type="FunFam" id="3.30.160.60:FF:001498">
    <property type="entry name" value="Zinc finger protein 404"/>
    <property type="match status" value="1"/>
</dbReference>
<keyword evidence="6" id="KW-0862">Zinc</keyword>
<dbReference type="Pfam" id="PF01352">
    <property type="entry name" value="KRAB"/>
    <property type="match status" value="1"/>
</dbReference>
<feature type="region of interest" description="Disordered" evidence="12">
    <location>
        <begin position="366"/>
        <end position="395"/>
    </location>
</feature>
<dbReference type="FunFam" id="3.30.160.60:FF:001270">
    <property type="entry name" value="zinc finger protein 583 isoform X1"/>
    <property type="match status" value="1"/>
</dbReference>
<dbReference type="InterPro" id="IPR013087">
    <property type="entry name" value="Znf_C2H2_type"/>
</dbReference>
<dbReference type="SUPFAM" id="SSF109640">
    <property type="entry name" value="KRAB domain (Kruppel-associated box)"/>
    <property type="match status" value="1"/>
</dbReference>
<dbReference type="PROSITE" id="PS00028">
    <property type="entry name" value="ZINC_FINGER_C2H2_1"/>
    <property type="match status" value="6"/>
</dbReference>
<feature type="domain" description="C2H2-type" evidence="13">
    <location>
        <begin position="509"/>
        <end position="536"/>
    </location>
</feature>